<dbReference type="Pfam" id="PF08378">
    <property type="entry name" value="NERD"/>
    <property type="match status" value="1"/>
</dbReference>
<dbReference type="EMBL" id="FNYT01000006">
    <property type="protein sequence ID" value="SEI99301.1"/>
    <property type="molecule type" value="Genomic_DNA"/>
</dbReference>
<accession>A0A143YLS9</accession>
<evidence type="ECO:0000313" key="4">
    <source>
        <dbReference type="EMBL" id="SEI99301.1"/>
    </source>
</evidence>
<dbReference type="Pfam" id="PF00570">
    <property type="entry name" value="HRDC"/>
    <property type="match status" value="1"/>
</dbReference>
<dbReference type="Gene3D" id="1.10.150.80">
    <property type="entry name" value="HRDC domain"/>
    <property type="match status" value="1"/>
</dbReference>
<name>A0A143YLS9_9LACT</name>
<evidence type="ECO:0000259" key="2">
    <source>
        <dbReference type="PROSITE" id="PS50967"/>
    </source>
</evidence>
<feature type="domain" description="HRDC" evidence="2">
    <location>
        <begin position="279"/>
        <end position="358"/>
    </location>
</feature>
<reference evidence="3 5" key="1">
    <citation type="submission" date="2016-02" db="EMBL/GenBank/DDBJ databases">
        <authorList>
            <person name="Wen L."/>
            <person name="He K."/>
            <person name="Yang H."/>
        </authorList>
    </citation>
    <scope>NUCLEOTIDE SEQUENCE [LARGE SCALE GENOMIC DNA]</scope>
    <source>
        <strain evidence="3">Trichococcus_R210</strain>
    </source>
</reference>
<dbReference type="STRING" id="640938.TR210_1164"/>
<gene>
    <name evidence="4" type="ORF">SAMN05216375_10614</name>
    <name evidence="3" type="ORF">TR210_1164</name>
</gene>
<sequence length="358" mass="40644">MGIFDAIKEVVTQKPVHLKRPDFYKADSDARKQLERLRELQAGAPDEVKAQIERDIKLLAYGIAGEEAIAFELQNSYLPIIVLHDLRLEHEGLSAQIDYLIITTKFCLIVECKNLFGNLEVNSRGEFIRELDFNGKRKKEGIYSPVTQNVRHMEMIKVLRLANKKNPVMRAALEKSFGELHKSVIVLANPKTVINLKRAPKEIKDQIIRGDQLIAHIKKLLHENKDWASSEKEMYEMAEFFVGLHKENPVDYAAKYILGDSGEVSDEGVEVLPDQAEIDITETPLYKALKQYRYETSKAEGIKAFYVYNNLQLEAVIAAMPANLDELKKISGFGDVKCEKYGEAILGIVGNHRESRSV</sequence>
<evidence type="ECO:0000313" key="5">
    <source>
        <dbReference type="Proteomes" id="UP000076878"/>
    </source>
</evidence>
<evidence type="ECO:0000313" key="6">
    <source>
        <dbReference type="Proteomes" id="UP000199280"/>
    </source>
</evidence>
<organism evidence="3 5">
    <name type="scientific">Trichococcus ilyis</name>
    <dbReference type="NCBI Taxonomy" id="640938"/>
    <lineage>
        <taxon>Bacteria</taxon>
        <taxon>Bacillati</taxon>
        <taxon>Bacillota</taxon>
        <taxon>Bacilli</taxon>
        <taxon>Lactobacillales</taxon>
        <taxon>Carnobacteriaceae</taxon>
        <taxon>Trichococcus</taxon>
    </lineage>
</organism>
<dbReference type="GO" id="GO:0003676">
    <property type="term" value="F:nucleic acid binding"/>
    <property type="evidence" value="ECO:0007669"/>
    <property type="project" value="InterPro"/>
</dbReference>
<proteinExistence type="predicted"/>
<evidence type="ECO:0000313" key="3">
    <source>
        <dbReference type="EMBL" id="CZQ93850.1"/>
    </source>
</evidence>
<dbReference type="Proteomes" id="UP000076878">
    <property type="component" value="Unassembled WGS sequence"/>
</dbReference>
<dbReference type="RefSeq" id="WP_068622514.1">
    <property type="nucleotide sequence ID" value="NZ_FJNB01000007.1"/>
</dbReference>
<dbReference type="SUPFAM" id="SSF47819">
    <property type="entry name" value="HRDC-like"/>
    <property type="match status" value="1"/>
</dbReference>
<dbReference type="PROSITE" id="PS50967">
    <property type="entry name" value="HRDC"/>
    <property type="match status" value="1"/>
</dbReference>
<evidence type="ECO:0000259" key="1">
    <source>
        <dbReference type="PROSITE" id="PS50965"/>
    </source>
</evidence>
<dbReference type="InterPro" id="IPR011528">
    <property type="entry name" value="NERD"/>
</dbReference>
<dbReference type="PROSITE" id="PS50965">
    <property type="entry name" value="NERD"/>
    <property type="match status" value="1"/>
</dbReference>
<reference evidence="4 6" key="2">
    <citation type="submission" date="2016-10" db="EMBL/GenBank/DDBJ databases">
        <authorList>
            <person name="Varghese N."/>
            <person name="Submissions S."/>
        </authorList>
    </citation>
    <scope>NUCLEOTIDE SEQUENCE [LARGE SCALE GENOMIC DNA]</scope>
    <source>
        <strain evidence="4 6">DSM 22150</strain>
    </source>
</reference>
<dbReference type="GO" id="GO:0000166">
    <property type="term" value="F:nucleotide binding"/>
    <property type="evidence" value="ECO:0007669"/>
    <property type="project" value="InterPro"/>
</dbReference>
<keyword evidence="6" id="KW-1185">Reference proteome</keyword>
<dbReference type="AlphaFoldDB" id="A0A143YLS9"/>
<dbReference type="InterPro" id="IPR010997">
    <property type="entry name" value="HRDC-like_sf"/>
</dbReference>
<dbReference type="SMART" id="SM00341">
    <property type="entry name" value="HRDC"/>
    <property type="match status" value="1"/>
</dbReference>
<feature type="domain" description="NERD" evidence="1">
    <location>
        <begin position="61"/>
        <end position="179"/>
    </location>
</feature>
<dbReference type="EMBL" id="FJNB01000007">
    <property type="protein sequence ID" value="CZQ93850.1"/>
    <property type="molecule type" value="Genomic_DNA"/>
</dbReference>
<protein>
    <submittedName>
        <fullName evidence="4">HRDC domain-containing protein</fullName>
    </submittedName>
</protein>
<dbReference type="InterPro" id="IPR044876">
    <property type="entry name" value="HRDC_dom_sf"/>
</dbReference>
<dbReference type="OrthoDB" id="9776650at2"/>
<dbReference type="Proteomes" id="UP000199280">
    <property type="component" value="Unassembled WGS sequence"/>
</dbReference>
<dbReference type="InterPro" id="IPR002121">
    <property type="entry name" value="HRDC_dom"/>
</dbReference>